<keyword evidence="2" id="KW-1185">Reference proteome</keyword>
<organism evidence="1 2">
    <name type="scientific">Corynespora cassiicola Philippines</name>
    <dbReference type="NCBI Taxonomy" id="1448308"/>
    <lineage>
        <taxon>Eukaryota</taxon>
        <taxon>Fungi</taxon>
        <taxon>Dikarya</taxon>
        <taxon>Ascomycota</taxon>
        <taxon>Pezizomycotina</taxon>
        <taxon>Dothideomycetes</taxon>
        <taxon>Pleosporomycetidae</taxon>
        <taxon>Pleosporales</taxon>
        <taxon>Corynesporascaceae</taxon>
        <taxon>Corynespora</taxon>
    </lineage>
</organism>
<sequence length="214" mass="24577">MYGETQRFKGFKKISLHFTSRELYRLIGFECTPGTGFNIPYQPPHGPISSIADLPGLKDLDLHISISMGRKLMEEGSHETSRHDSPWIDEKTPGIRLFPCAETLLEHFLILGYDKLRLARSITFGGIPRFEREKLSVICDKSLSLEMSEKVEKIRSLPAQTLPVLRLRDPLDQEKFCLQSRQIEAAWFGEKVSRGITTRIRKRIHENLAMHPMS</sequence>
<evidence type="ECO:0000313" key="2">
    <source>
        <dbReference type="Proteomes" id="UP000240883"/>
    </source>
</evidence>
<name>A0A2T2NQI1_CORCC</name>
<accession>A0A2T2NQI1</accession>
<protein>
    <submittedName>
        <fullName evidence="1">Uncharacterized protein</fullName>
    </submittedName>
</protein>
<dbReference type="EMBL" id="KZ678135">
    <property type="protein sequence ID" value="PSN67516.1"/>
    <property type="molecule type" value="Genomic_DNA"/>
</dbReference>
<dbReference type="AlphaFoldDB" id="A0A2T2NQI1"/>
<dbReference type="Proteomes" id="UP000240883">
    <property type="component" value="Unassembled WGS sequence"/>
</dbReference>
<gene>
    <name evidence="1" type="ORF">BS50DRAFT_588471</name>
</gene>
<reference evidence="1 2" key="1">
    <citation type="journal article" date="2018" name="Front. Microbiol.">
        <title>Genome-Wide Analysis of Corynespora cassiicola Leaf Fall Disease Putative Effectors.</title>
        <authorList>
            <person name="Lopez D."/>
            <person name="Ribeiro S."/>
            <person name="Label P."/>
            <person name="Fumanal B."/>
            <person name="Venisse J.S."/>
            <person name="Kohler A."/>
            <person name="de Oliveira R.R."/>
            <person name="Labutti K."/>
            <person name="Lipzen A."/>
            <person name="Lail K."/>
            <person name="Bauer D."/>
            <person name="Ohm R.A."/>
            <person name="Barry K.W."/>
            <person name="Spatafora J."/>
            <person name="Grigoriev I.V."/>
            <person name="Martin F.M."/>
            <person name="Pujade-Renaud V."/>
        </authorList>
    </citation>
    <scope>NUCLEOTIDE SEQUENCE [LARGE SCALE GENOMIC DNA]</scope>
    <source>
        <strain evidence="1 2">Philippines</strain>
    </source>
</reference>
<evidence type="ECO:0000313" key="1">
    <source>
        <dbReference type="EMBL" id="PSN67516.1"/>
    </source>
</evidence>
<proteinExistence type="predicted"/>